<dbReference type="InterPro" id="IPR036390">
    <property type="entry name" value="WH_DNA-bd_sf"/>
</dbReference>
<dbReference type="SUPFAM" id="SSF46785">
    <property type="entry name" value="Winged helix' DNA-binding domain"/>
    <property type="match status" value="1"/>
</dbReference>
<dbReference type="SMART" id="SM00347">
    <property type="entry name" value="HTH_MARR"/>
    <property type="match status" value="1"/>
</dbReference>
<keyword evidence="3" id="KW-0804">Transcription</keyword>
<evidence type="ECO:0000256" key="2">
    <source>
        <dbReference type="ARBA" id="ARBA00023125"/>
    </source>
</evidence>
<dbReference type="InterPro" id="IPR036388">
    <property type="entry name" value="WH-like_DNA-bd_sf"/>
</dbReference>
<proteinExistence type="predicted"/>
<name>A0A9W6GN65_9FUSO</name>
<evidence type="ECO:0000313" key="6">
    <source>
        <dbReference type="Proteomes" id="UP001144471"/>
    </source>
</evidence>
<dbReference type="PANTHER" id="PTHR42756">
    <property type="entry name" value="TRANSCRIPTIONAL REGULATOR, MARR"/>
    <property type="match status" value="1"/>
</dbReference>
<dbReference type="AlphaFoldDB" id="A0A9W6GN65"/>
<evidence type="ECO:0000256" key="3">
    <source>
        <dbReference type="ARBA" id="ARBA00023163"/>
    </source>
</evidence>
<evidence type="ECO:0000259" key="4">
    <source>
        <dbReference type="PROSITE" id="PS50995"/>
    </source>
</evidence>
<dbReference type="InterPro" id="IPR000835">
    <property type="entry name" value="HTH_MarR-typ"/>
</dbReference>
<dbReference type="GO" id="GO:0003677">
    <property type="term" value="F:DNA binding"/>
    <property type="evidence" value="ECO:0007669"/>
    <property type="project" value="UniProtKB-KW"/>
</dbReference>
<feature type="domain" description="HTH marR-type" evidence="4">
    <location>
        <begin position="1"/>
        <end position="139"/>
    </location>
</feature>
<dbReference type="EMBL" id="BSDY01000011">
    <property type="protein sequence ID" value="GLI56894.1"/>
    <property type="molecule type" value="Genomic_DNA"/>
</dbReference>
<dbReference type="RefSeq" id="WP_281836289.1">
    <property type="nucleotide sequence ID" value="NZ_BSDY01000011.1"/>
</dbReference>
<comment type="caution">
    <text evidence="5">The sequence shown here is derived from an EMBL/GenBank/DDBJ whole genome shotgun (WGS) entry which is preliminary data.</text>
</comment>
<gene>
    <name evidence="5" type="ORF">PM10SUCC1_24080</name>
</gene>
<dbReference type="GO" id="GO:0003700">
    <property type="term" value="F:DNA-binding transcription factor activity"/>
    <property type="evidence" value="ECO:0007669"/>
    <property type="project" value="InterPro"/>
</dbReference>
<protein>
    <submittedName>
        <fullName evidence="5">Transcriptional regulator</fullName>
    </submittedName>
</protein>
<keyword evidence="2" id="KW-0238">DNA-binding</keyword>
<evidence type="ECO:0000256" key="1">
    <source>
        <dbReference type="ARBA" id="ARBA00023015"/>
    </source>
</evidence>
<dbReference type="PRINTS" id="PR00598">
    <property type="entry name" value="HTHMARR"/>
</dbReference>
<dbReference type="PROSITE" id="PS50995">
    <property type="entry name" value="HTH_MARR_2"/>
    <property type="match status" value="1"/>
</dbReference>
<organism evidence="5 6">
    <name type="scientific">Propionigenium maris DSM 9537</name>
    <dbReference type="NCBI Taxonomy" id="1123000"/>
    <lineage>
        <taxon>Bacteria</taxon>
        <taxon>Fusobacteriati</taxon>
        <taxon>Fusobacteriota</taxon>
        <taxon>Fusobacteriia</taxon>
        <taxon>Fusobacteriales</taxon>
        <taxon>Fusobacteriaceae</taxon>
        <taxon>Propionigenium</taxon>
    </lineage>
</organism>
<dbReference type="PANTHER" id="PTHR42756:SF1">
    <property type="entry name" value="TRANSCRIPTIONAL REPRESSOR OF EMRAB OPERON"/>
    <property type="match status" value="1"/>
</dbReference>
<dbReference type="Gene3D" id="1.10.10.10">
    <property type="entry name" value="Winged helix-like DNA-binding domain superfamily/Winged helix DNA-binding domain"/>
    <property type="match status" value="1"/>
</dbReference>
<keyword evidence="1" id="KW-0805">Transcription regulation</keyword>
<evidence type="ECO:0000313" key="5">
    <source>
        <dbReference type="EMBL" id="GLI56894.1"/>
    </source>
</evidence>
<dbReference type="Proteomes" id="UP001144471">
    <property type="component" value="Unassembled WGS sequence"/>
</dbReference>
<reference evidence="5" key="1">
    <citation type="submission" date="2022-12" db="EMBL/GenBank/DDBJ databases">
        <title>Reference genome sequencing for broad-spectrum identification of bacterial and archaeal isolates by mass spectrometry.</title>
        <authorList>
            <person name="Sekiguchi Y."/>
            <person name="Tourlousse D.M."/>
        </authorList>
    </citation>
    <scope>NUCLEOTIDE SEQUENCE</scope>
    <source>
        <strain evidence="5">10succ1</strain>
    </source>
</reference>
<keyword evidence="6" id="KW-1185">Reference proteome</keyword>
<dbReference type="Pfam" id="PF12802">
    <property type="entry name" value="MarR_2"/>
    <property type="match status" value="1"/>
</dbReference>
<sequence>MRTDVVIGVISNIREKSAQFINKELKDRGVEGLINSHGTVLSAMYDNDGKMTMNGIARFVGKRKSTITDMVKKLEKLGYVSREKSKEDARVIEVTLTEKGWEFRDIFKEISRELLDKTYTGFTEDEKEVLMGLLFKIRKNFREE</sequence>
<accession>A0A9W6GN65</accession>